<keyword evidence="3" id="KW-1185">Reference proteome</keyword>
<feature type="compositionally biased region" description="Low complexity" evidence="1">
    <location>
        <begin position="98"/>
        <end position="113"/>
    </location>
</feature>
<dbReference type="EMBL" id="KE504351">
    <property type="protein sequence ID" value="EPS92785.1"/>
    <property type="molecule type" value="Genomic_DNA"/>
</dbReference>
<gene>
    <name evidence="2" type="ORF">FOMPIDRAFT_94107</name>
</gene>
<dbReference type="AlphaFoldDB" id="S8EST4"/>
<feature type="region of interest" description="Disordered" evidence="1">
    <location>
        <begin position="1"/>
        <end position="229"/>
    </location>
</feature>
<feature type="compositionally biased region" description="Basic residues" evidence="1">
    <location>
        <begin position="114"/>
        <end position="131"/>
    </location>
</feature>
<evidence type="ECO:0000313" key="3">
    <source>
        <dbReference type="Proteomes" id="UP000015241"/>
    </source>
</evidence>
<dbReference type="Proteomes" id="UP000015241">
    <property type="component" value="Unassembled WGS sequence"/>
</dbReference>
<organism evidence="2 3">
    <name type="scientific">Fomitopsis schrenkii</name>
    <name type="common">Brown rot fungus</name>
    <dbReference type="NCBI Taxonomy" id="2126942"/>
    <lineage>
        <taxon>Eukaryota</taxon>
        <taxon>Fungi</taxon>
        <taxon>Dikarya</taxon>
        <taxon>Basidiomycota</taxon>
        <taxon>Agaricomycotina</taxon>
        <taxon>Agaricomycetes</taxon>
        <taxon>Polyporales</taxon>
        <taxon>Fomitopsis</taxon>
    </lineage>
</organism>
<dbReference type="HOGENOM" id="CLU_1209851_0_0_1"/>
<evidence type="ECO:0000256" key="1">
    <source>
        <dbReference type="SAM" id="MobiDB-lite"/>
    </source>
</evidence>
<reference evidence="2 3" key="1">
    <citation type="journal article" date="2012" name="Science">
        <title>The Paleozoic origin of enzymatic lignin decomposition reconstructed from 31 fungal genomes.</title>
        <authorList>
            <person name="Floudas D."/>
            <person name="Binder M."/>
            <person name="Riley R."/>
            <person name="Barry K."/>
            <person name="Blanchette R.A."/>
            <person name="Henrissat B."/>
            <person name="Martinez A.T."/>
            <person name="Otillar R."/>
            <person name="Spatafora J.W."/>
            <person name="Yadav J.S."/>
            <person name="Aerts A."/>
            <person name="Benoit I."/>
            <person name="Boyd A."/>
            <person name="Carlson A."/>
            <person name="Copeland A."/>
            <person name="Coutinho P.M."/>
            <person name="de Vries R.P."/>
            <person name="Ferreira P."/>
            <person name="Findley K."/>
            <person name="Foster B."/>
            <person name="Gaskell J."/>
            <person name="Glotzer D."/>
            <person name="Gorecki P."/>
            <person name="Heitman J."/>
            <person name="Hesse C."/>
            <person name="Hori C."/>
            <person name="Igarashi K."/>
            <person name="Jurgens J.A."/>
            <person name="Kallen N."/>
            <person name="Kersten P."/>
            <person name="Kohler A."/>
            <person name="Kuees U."/>
            <person name="Kumar T.K.A."/>
            <person name="Kuo A."/>
            <person name="LaButti K."/>
            <person name="Larrondo L.F."/>
            <person name="Lindquist E."/>
            <person name="Ling A."/>
            <person name="Lombard V."/>
            <person name="Lucas S."/>
            <person name="Lundell T."/>
            <person name="Martin R."/>
            <person name="McLaughlin D.J."/>
            <person name="Morgenstern I."/>
            <person name="Morin E."/>
            <person name="Murat C."/>
            <person name="Nagy L.G."/>
            <person name="Nolan M."/>
            <person name="Ohm R.A."/>
            <person name="Patyshakuliyeva A."/>
            <person name="Rokas A."/>
            <person name="Ruiz-Duenas F.J."/>
            <person name="Sabat G."/>
            <person name="Salamov A."/>
            <person name="Samejima M."/>
            <person name="Schmutz J."/>
            <person name="Slot J.C."/>
            <person name="St John F."/>
            <person name="Stenlid J."/>
            <person name="Sun H."/>
            <person name="Sun S."/>
            <person name="Syed K."/>
            <person name="Tsang A."/>
            <person name="Wiebenga A."/>
            <person name="Young D."/>
            <person name="Pisabarro A."/>
            <person name="Eastwood D.C."/>
            <person name="Martin F."/>
            <person name="Cullen D."/>
            <person name="Grigoriev I.V."/>
            <person name="Hibbett D.S."/>
        </authorList>
    </citation>
    <scope>NUCLEOTIDE SEQUENCE</scope>
    <source>
        <strain evidence="3">FP-58527</strain>
    </source>
</reference>
<protein>
    <submittedName>
        <fullName evidence="2">Uncharacterized protein</fullName>
    </submittedName>
</protein>
<evidence type="ECO:0000313" key="2">
    <source>
        <dbReference type="EMBL" id="EPS92785.1"/>
    </source>
</evidence>
<name>S8EST4_FOMSC</name>
<accession>S8EST4</accession>
<proteinExistence type="predicted"/>
<feature type="compositionally biased region" description="Low complexity" evidence="1">
    <location>
        <begin position="186"/>
        <end position="197"/>
    </location>
</feature>
<feature type="compositionally biased region" description="Polar residues" evidence="1">
    <location>
        <begin position="1"/>
        <end position="13"/>
    </location>
</feature>
<sequence>MQTRSSVSISSGRPLSLPPSLPSALASPPSPTRRDGRTFAKALNGTIRPMDTQPAQPVIPTAPAQYNNTQQYGALAVTENQPGADESAGTTPAHPEEGAAAAIADENEPAPLQQRKRQKKTIKKPKGKNKGKAAAQAAPPTPPTATEQTNNTAKVAGANEGPATKRRRCDDETTPTTTTAKSEPSTLLTQTPTGTHTASDPAAGLTAEGLHGDSTDPTSPQRYVDASAL</sequence>
<dbReference type="InParanoid" id="S8EST4"/>
<feature type="compositionally biased region" description="Low complexity" evidence="1">
    <location>
        <begin position="132"/>
        <end position="153"/>
    </location>
</feature>